<reference evidence="1 2" key="1">
    <citation type="journal article" date="2018" name="Mol. Biol. Evol.">
        <title>Broad Genomic Sampling Reveals a Smut Pathogenic Ancestry of the Fungal Clade Ustilaginomycotina.</title>
        <authorList>
            <person name="Kijpornyongpan T."/>
            <person name="Mondo S.J."/>
            <person name="Barry K."/>
            <person name="Sandor L."/>
            <person name="Lee J."/>
            <person name="Lipzen A."/>
            <person name="Pangilinan J."/>
            <person name="LaButti K."/>
            <person name="Hainaut M."/>
            <person name="Henrissat B."/>
            <person name="Grigoriev I.V."/>
            <person name="Spatafora J.W."/>
            <person name="Aime M.C."/>
        </authorList>
    </citation>
    <scope>NUCLEOTIDE SEQUENCE [LARGE SCALE GENOMIC DNA]</scope>
    <source>
        <strain evidence="1 2">SA 807</strain>
    </source>
</reference>
<keyword evidence="2" id="KW-1185">Reference proteome</keyword>
<dbReference type="EMBL" id="KZ819709">
    <property type="protein sequence ID" value="PWN53786.1"/>
    <property type="molecule type" value="Genomic_DNA"/>
</dbReference>
<proteinExistence type="predicted"/>
<sequence>MRARHANVLERPGDFDPGFFGMTEEEVKLMDPQHRMALLTSYEALEMANLGLGSSDLKWKQDCGVFLGGAGDDYRENCSNDIQEGFVKGNSRQWLTTNISSFFGLKGPSHTYDTACSSSLVALEAACNNVLSGKCKVAVAGGVSVIVQPQIFIGLDRGYFLSKTGQCKTFDNAGDGYCRADAIGTMIVKSLPDAVADGDAILGVISAIGTNHSGKSHSIVAPHAPTQSRLFAANCKAAGVKASDIDVVEMHGTGTQAGDANETTSVFSLLKENEERSQPLCIGSIKANIGHSEAASGSIAMVKSLLMLKHQTVAPHVLKGQLNTKFPDFVGYGSGSDSKVVIHDQPHPQSIKRILVNNFSAAGGNSSVVLERYDASASKAADSATEQDGTHHIFCISAHSEKMLEAQKLEAILALEKLQDVELDAIAYVANTARDTNLPHRISVVAAKHEELVTALQKAKSSTPTITAARREYGFLFSGQGSQYPEMGRGLYDSVPAFRATMDRCDTILRGHGLPELCSALYPRKGEESPACTPYHWQIGIFAVEVSLLEVIRSLKIQPSVVAGHSLGEYAALVAAGVLKLEDALLVVARRAELMINLCEINASGMLSARSDRDRIVSVLESDRATFGGCEIACLNSPNDTVIAGPNAEIALLKEKLTKLEVKSTLVSVPYAFHSKAVEPVFEPLEKLARSVKFSPPKVAVLSNLLGRIVEVGERNVFNASYLADHMRKTVLFSDSMVSYLERLKRDQGPSCFNWIELGPHPISSSMLRACVSALSLEAKPAVALLRKSTRDAETFLDAIRQLYLDGAVIDWAQFRPRPDSEALKRTELPHRAFDYSDYWVAYKDRNLSYRKLEKAKLQGNAGKKAERARKAKAKRIGDSERRKRLEGYVSGFDLLSDCVSLNAETKSMVLRVNTGKLLTAQSIRPATSAEVEVSSKRSSNSLLLSHDLVAIAAQAVECVTKATDRQELDILKRFGAFITVDHRSRVKQTVSSPSGDARYFVKVASNAGSPSQGWTCSFCSSVEEAQEEQDSAEATVHIGLFDDQDKDQMVEWELAQAFVKRRVTSLRNRSVRNRLPGMMVDKAVRDMFSKDLSRHSRMIKEALFGDEGGESHFALRPRSKTVGQGSAVRHESLMLEACTQAMVTLLGVGFNSGEVSVAKDPVTSCRQLRIAPRGRLGELRQIFCSRLEAGGDSRSIEADLYLLNEAGEIVGEARGVILACSQRKGQQALAWSSGSAISSEELGRKLGEEQQQETRARGEQNERNEKVLFIDQSNSATPLTSSCSSSEVDEGEETPVSSGTSVSSNEDDEEKRDLVKQEKEEEEEKGKGGAAAAAASNSVASELFKILTEELGTSAEEISVEAQLADYGLDSLMALMILGSLKEKLPEVELQGSFFLDHPTWSQVEKALSAIMA</sequence>
<evidence type="ECO:0000313" key="1">
    <source>
        <dbReference type="EMBL" id="PWN53786.1"/>
    </source>
</evidence>
<name>A0ACD0P6X6_9BASI</name>
<dbReference type="Proteomes" id="UP000245626">
    <property type="component" value="Unassembled WGS sequence"/>
</dbReference>
<protein>
    <submittedName>
        <fullName evidence="1">Uncharacterized protein</fullName>
    </submittedName>
</protein>
<organism evidence="1 2">
    <name type="scientific">Violaceomyces palustris</name>
    <dbReference type="NCBI Taxonomy" id="1673888"/>
    <lineage>
        <taxon>Eukaryota</taxon>
        <taxon>Fungi</taxon>
        <taxon>Dikarya</taxon>
        <taxon>Basidiomycota</taxon>
        <taxon>Ustilaginomycotina</taxon>
        <taxon>Ustilaginomycetes</taxon>
        <taxon>Violaceomycetales</taxon>
        <taxon>Violaceomycetaceae</taxon>
        <taxon>Violaceomyces</taxon>
    </lineage>
</organism>
<evidence type="ECO:0000313" key="2">
    <source>
        <dbReference type="Proteomes" id="UP000245626"/>
    </source>
</evidence>
<gene>
    <name evidence="1" type="ORF">IE53DRAFT_324238</name>
</gene>
<accession>A0ACD0P6X6</accession>